<keyword evidence="6" id="KW-0436">Ligase</keyword>
<comment type="catalytic activity">
    <reaction evidence="5">
        <text>(6S)-5-formyl-5,6,7,8-tetrahydrofolate + ATP = (6R)-5,10-methenyltetrahydrofolate + ADP + phosphate</text>
        <dbReference type="Rhea" id="RHEA:10488"/>
        <dbReference type="ChEBI" id="CHEBI:30616"/>
        <dbReference type="ChEBI" id="CHEBI:43474"/>
        <dbReference type="ChEBI" id="CHEBI:57455"/>
        <dbReference type="ChEBI" id="CHEBI:57457"/>
        <dbReference type="ChEBI" id="CHEBI:456216"/>
        <dbReference type="EC" id="6.3.3.2"/>
    </reaction>
</comment>
<dbReference type="Pfam" id="PF01812">
    <property type="entry name" value="5-FTHF_cyc-lig"/>
    <property type="match status" value="1"/>
</dbReference>
<protein>
    <recommendedName>
        <fullName evidence="5">5-formyltetrahydrofolate cyclo-ligase</fullName>
        <ecNumber evidence="5">6.3.3.2</ecNumber>
    </recommendedName>
</protein>
<gene>
    <name evidence="6" type="ORF">FD20_GL001358</name>
</gene>
<dbReference type="RefSeq" id="WP_057735968.1">
    <property type="nucleotide sequence ID" value="NZ_AZEG01000003.1"/>
</dbReference>
<dbReference type="OrthoDB" id="9801938at2"/>
<evidence type="ECO:0000256" key="4">
    <source>
        <dbReference type="PIRSR" id="PIRSR006806-1"/>
    </source>
</evidence>
<dbReference type="InterPro" id="IPR024185">
    <property type="entry name" value="FTHF_cligase-like_sf"/>
</dbReference>
<dbReference type="PANTHER" id="PTHR23407:SF1">
    <property type="entry name" value="5-FORMYLTETRAHYDROFOLATE CYCLO-LIGASE"/>
    <property type="match status" value="1"/>
</dbReference>
<keyword evidence="5" id="KW-0460">Magnesium</keyword>
<keyword evidence="5" id="KW-0479">Metal-binding</keyword>
<dbReference type="InterPro" id="IPR002698">
    <property type="entry name" value="FTHF_cligase"/>
</dbReference>
<evidence type="ECO:0000313" key="6">
    <source>
        <dbReference type="EMBL" id="KRL38641.1"/>
    </source>
</evidence>
<dbReference type="Gene3D" id="3.40.50.10420">
    <property type="entry name" value="NagB/RpiA/CoA transferase-like"/>
    <property type="match status" value="1"/>
</dbReference>
<feature type="binding site" evidence="4">
    <location>
        <begin position="133"/>
        <end position="141"/>
    </location>
    <ligand>
        <name>ATP</name>
        <dbReference type="ChEBI" id="CHEBI:30616"/>
    </ligand>
</feature>
<comment type="caution">
    <text evidence="6">The sequence shown here is derived from an EMBL/GenBank/DDBJ whole genome shotgun (WGS) entry which is preliminary data.</text>
</comment>
<dbReference type="NCBIfam" id="TIGR02727">
    <property type="entry name" value="MTHFS_bact"/>
    <property type="match status" value="1"/>
</dbReference>
<dbReference type="AlphaFoldDB" id="A0A0R1Q252"/>
<keyword evidence="3 4" id="KW-0067">ATP-binding</keyword>
<dbReference type="GO" id="GO:0046872">
    <property type="term" value="F:metal ion binding"/>
    <property type="evidence" value="ECO:0007669"/>
    <property type="project" value="UniProtKB-KW"/>
</dbReference>
<evidence type="ECO:0000313" key="7">
    <source>
        <dbReference type="Proteomes" id="UP000051155"/>
    </source>
</evidence>
<dbReference type="PATRIC" id="fig|1423812.3.peg.1447"/>
<dbReference type="InterPro" id="IPR037171">
    <property type="entry name" value="NagB/RpiA_transferase-like"/>
</dbReference>
<reference evidence="6 7" key="1">
    <citation type="journal article" date="2015" name="Genome Announc.">
        <title>Expanding the biotechnology potential of lactobacilli through comparative genomics of 213 strains and associated genera.</title>
        <authorList>
            <person name="Sun Z."/>
            <person name="Harris H.M."/>
            <person name="McCann A."/>
            <person name="Guo C."/>
            <person name="Argimon S."/>
            <person name="Zhang W."/>
            <person name="Yang X."/>
            <person name="Jeffery I.B."/>
            <person name="Cooney J.C."/>
            <person name="Kagawa T.F."/>
            <person name="Liu W."/>
            <person name="Song Y."/>
            <person name="Salvetti E."/>
            <person name="Wrobel A."/>
            <person name="Rasinkangas P."/>
            <person name="Parkhill J."/>
            <person name="Rea M.C."/>
            <person name="O'Sullivan O."/>
            <person name="Ritari J."/>
            <person name="Douillard F.P."/>
            <person name="Paul Ross R."/>
            <person name="Yang R."/>
            <person name="Briner A.E."/>
            <person name="Felis G.E."/>
            <person name="de Vos W.M."/>
            <person name="Barrangou R."/>
            <person name="Klaenhammer T.R."/>
            <person name="Caufield P.W."/>
            <person name="Cui Y."/>
            <person name="Zhang H."/>
            <person name="O'Toole P.W."/>
        </authorList>
    </citation>
    <scope>NUCLEOTIDE SEQUENCE [LARGE SCALE GENOMIC DNA]</scope>
    <source>
        <strain evidence="6 7">DSM 19971</strain>
    </source>
</reference>
<feature type="binding site" evidence="4">
    <location>
        <begin position="4"/>
        <end position="8"/>
    </location>
    <ligand>
        <name>ATP</name>
        <dbReference type="ChEBI" id="CHEBI:30616"/>
    </ligand>
</feature>
<evidence type="ECO:0000256" key="1">
    <source>
        <dbReference type="ARBA" id="ARBA00010638"/>
    </source>
</evidence>
<evidence type="ECO:0000256" key="3">
    <source>
        <dbReference type="ARBA" id="ARBA00022840"/>
    </source>
</evidence>
<dbReference type="EC" id="6.3.3.2" evidence="5"/>
<evidence type="ECO:0000256" key="5">
    <source>
        <dbReference type="RuleBase" id="RU361279"/>
    </source>
</evidence>
<dbReference type="GO" id="GO:0009396">
    <property type="term" value="P:folic acid-containing compound biosynthetic process"/>
    <property type="evidence" value="ECO:0007669"/>
    <property type="project" value="TreeGrafter"/>
</dbReference>
<feature type="binding site" evidence="4">
    <location>
        <position position="56"/>
    </location>
    <ligand>
        <name>substrate</name>
    </ligand>
</feature>
<name>A0A0R1Q252_9LACO</name>
<proteinExistence type="inferred from homology"/>
<dbReference type="STRING" id="1423812.FD20_GL001358"/>
<dbReference type="Proteomes" id="UP000051155">
    <property type="component" value="Unassembled WGS sequence"/>
</dbReference>
<dbReference type="GO" id="GO:0035999">
    <property type="term" value="P:tetrahydrofolate interconversion"/>
    <property type="evidence" value="ECO:0007669"/>
    <property type="project" value="TreeGrafter"/>
</dbReference>
<keyword evidence="2 4" id="KW-0547">Nucleotide-binding</keyword>
<organism evidence="6 7">
    <name type="scientific">Liquorilactobacillus uvarum DSM 19971</name>
    <dbReference type="NCBI Taxonomy" id="1423812"/>
    <lineage>
        <taxon>Bacteria</taxon>
        <taxon>Bacillati</taxon>
        <taxon>Bacillota</taxon>
        <taxon>Bacilli</taxon>
        <taxon>Lactobacillales</taxon>
        <taxon>Lactobacillaceae</taxon>
        <taxon>Liquorilactobacillus</taxon>
    </lineage>
</organism>
<accession>A0A0R1Q252</accession>
<dbReference type="EMBL" id="AZEG01000003">
    <property type="protein sequence ID" value="KRL38641.1"/>
    <property type="molecule type" value="Genomic_DNA"/>
</dbReference>
<dbReference type="GO" id="GO:0005524">
    <property type="term" value="F:ATP binding"/>
    <property type="evidence" value="ECO:0007669"/>
    <property type="project" value="UniProtKB-KW"/>
</dbReference>
<evidence type="ECO:0000256" key="2">
    <source>
        <dbReference type="ARBA" id="ARBA00022741"/>
    </source>
</evidence>
<feature type="binding site" evidence="4">
    <location>
        <position position="51"/>
    </location>
    <ligand>
        <name>substrate</name>
    </ligand>
</feature>
<comment type="similarity">
    <text evidence="1 5">Belongs to the 5-formyltetrahydrofolate cyclo-ligase family.</text>
</comment>
<dbReference type="PIRSF" id="PIRSF006806">
    <property type="entry name" value="FTHF_cligase"/>
    <property type="match status" value="1"/>
</dbReference>
<dbReference type="PANTHER" id="PTHR23407">
    <property type="entry name" value="ATPASE INHIBITOR/5-FORMYLTETRAHYDROFOLATE CYCLO-LIGASE"/>
    <property type="match status" value="1"/>
</dbReference>
<dbReference type="SUPFAM" id="SSF100950">
    <property type="entry name" value="NagB/RpiA/CoA transferase-like"/>
    <property type="match status" value="1"/>
</dbReference>
<keyword evidence="7" id="KW-1185">Reference proteome</keyword>
<sequence>MKTKEVIRRSQLEKITKSNEKWIKSINEIKLYEALFATSIWEKARTIGLTISSNNEIDTKPIILQARMQAKKVFVPRIRVRHQMDFFQLRNDTVIKKNGFGIYEPQGRNGLILKEDIDLMIVPGIAFSSEGDRIGFGGGYYDRYLSNFKGATVSLADPLRLYKDRVWILDETDRQIDKIVTVEG</sequence>
<comment type="cofactor">
    <cofactor evidence="5">
        <name>Mg(2+)</name>
        <dbReference type="ChEBI" id="CHEBI:18420"/>
    </cofactor>
</comment>
<dbReference type="GO" id="GO:0030272">
    <property type="term" value="F:5-formyltetrahydrofolate cyclo-ligase activity"/>
    <property type="evidence" value="ECO:0007669"/>
    <property type="project" value="UniProtKB-EC"/>
</dbReference>